<keyword evidence="1" id="KW-0479">Metal-binding</keyword>
<keyword evidence="4" id="KW-0436">Ligase</keyword>
<evidence type="ECO:0000313" key="5">
    <source>
        <dbReference type="Proteomes" id="UP000183404"/>
    </source>
</evidence>
<dbReference type="PANTHER" id="PTHR43462:SF1">
    <property type="entry name" value="ALANYL-TRNA EDITING PROTEIN AARSD1"/>
    <property type="match status" value="1"/>
</dbReference>
<dbReference type="EMBL" id="FNBS01000008">
    <property type="protein sequence ID" value="SDF29559.1"/>
    <property type="molecule type" value="Genomic_DNA"/>
</dbReference>
<dbReference type="Pfam" id="PF01411">
    <property type="entry name" value="tRNA-synt_2c"/>
    <property type="match status" value="1"/>
</dbReference>
<dbReference type="Proteomes" id="UP000183404">
    <property type="component" value="Unassembled WGS sequence"/>
</dbReference>
<dbReference type="InterPro" id="IPR051335">
    <property type="entry name" value="Alanyl-tRNA_Editing_Enzymes"/>
</dbReference>
<dbReference type="GO" id="GO:0006419">
    <property type="term" value="P:alanyl-tRNA aminoacylation"/>
    <property type="evidence" value="ECO:0007669"/>
    <property type="project" value="InterPro"/>
</dbReference>
<keyword evidence="4" id="KW-0030">Aminoacyl-tRNA synthetase</keyword>
<protein>
    <submittedName>
        <fullName evidence="4">tRNA synthetases class II (A)</fullName>
    </submittedName>
</protein>
<evidence type="ECO:0000256" key="2">
    <source>
        <dbReference type="ARBA" id="ARBA00022833"/>
    </source>
</evidence>
<organism evidence="4 5">
    <name type="scientific">Thermoanaerobacter thermohydrosulfuricus</name>
    <name type="common">Clostridium thermohydrosulfuricum</name>
    <dbReference type="NCBI Taxonomy" id="1516"/>
    <lineage>
        <taxon>Bacteria</taxon>
        <taxon>Bacillati</taxon>
        <taxon>Bacillota</taxon>
        <taxon>Clostridia</taxon>
        <taxon>Thermoanaerobacterales</taxon>
        <taxon>Thermoanaerobacteraceae</taxon>
        <taxon>Thermoanaerobacter</taxon>
    </lineage>
</organism>
<dbReference type="GO" id="GO:0002161">
    <property type="term" value="F:aminoacyl-tRNA deacylase activity"/>
    <property type="evidence" value="ECO:0007669"/>
    <property type="project" value="UniProtKB-ARBA"/>
</dbReference>
<dbReference type="GO" id="GO:0004813">
    <property type="term" value="F:alanine-tRNA ligase activity"/>
    <property type="evidence" value="ECO:0007669"/>
    <property type="project" value="InterPro"/>
</dbReference>
<name>A0A1G7JYB8_THETY</name>
<accession>A0A1G7JYB8</accession>
<sequence>MTEKLFYEDSYITEFDANIIDKIEINNKWELVLDKTYFYPEGGGQPSDTGLIDGIKVYKIYEENDTVYHLADKCPEGIMEVYT</sequence>
<dbReference type="GO" id="GO:0046872">
    <property type="term" value="F:metal ion binding"/>
    <property type="evidence" value="ECO:0007669"/>
    <property type="project" value="UniProtKB-KW"/>
</dbReference>
<proteinExistence type="predicted"/>
<dbReference type="AlphaFoldDB" id="A0A1G7JYB8"/>
<evidence type="ECO:0000256" key="1">
    <source>
        <dbReference type="ARBA" id="ARBA00022723"/>
    </source>
</evidence>
<dbReference type="InterPro" id="IPR009000">
    <property type="entry name" value="Transl_B-barrel_sf"/>
</dbReference>
<reference evidence="4 5" key="1">
    <citation type="submission" date="2016-10" db="EMBL/GenBank/DDBJ databases">
        <authorList>
            <person name="de Groot N.N."/>
        </authorList>
    </citation>
    <scope>NUCLEOTIDE SEQUENCE [LARGE SCALE GENOMIC DNA]</scope>
    <source>
        <strain evidence="4 5">DSM 569</strain>
    </source>
</reference>
<evidence type="ECO:0000313" key="4">
    <source>
        <dbReference type="EMBL" id="SDF29559.1"/>
    </source>
</evidence>
<gene>
    <name evidence="4" type="ORF">SAMN04244560_00540</name>
</gene>
<evidence type="ECO:0000259" key="3">
    <source>
        <dbReference type="Pfam" id="PF01411"/>
    </source>
</evidence>
<dbReference type="SUPFAM" id="SSF50447">
    <property type="entry name" value="Translation proteins"/>
    <property type="match status" value="1"/>
</dbReference>
<dbReference type="PANTHER" id="PTHR43462">
    <property type="entry name" value="ALANYL-TRNA EDITING PROTEIN"/>
    <property type="match status" value="1"/>
</dbReference>
<dbReference type="InterPro" id="IPR018164">
    <property type="entry name" value="Ala-tRNA-synth_IIc_N"/>
</dbReference>
<keyword evidence="2" id="KW-0862">Zinc</keyword>
<dbReference type="RefSeq" id="WP_019907573.1">
    <property type="nucleotide sequence ID" value="NZ_FNBS01000008.1"/>
</dbReference>
<dbReference type="Gene3D" id="2.40.30.130">
    <property type="match status" value="1"/>
</dbReference>
<feature type="domain" description="Alanyl-tRNA synthetase class IIc N-terminal" evidence="3">
    <location>
        <begin position="16"/>
        <end position="70"/>
    </location>
</feature>
<dbReference type="GO" id="GO:0005524">
    <property type="term" value="F:ATP binding"/>
    <property type="evidence" value="ECO:0007669"/>
    <property type="project" value="InterPro"/>
</dbReference>